<dbReference type="EMBL" id="JAFEUC010000001">
    <property type="protein sequence ID" value="MBM7074803.1"/>
    <property type="molecule type" value="Genomic_DNA"/>
</dbReference>
<reference evidence="2 3" key="1">
    <citation type="submission" date="2021-02" db="EMBL/GenBank/DDBJ databases">
        <authorList>
            <person name="Ra J.-S."/>
        </authorList>
    </citation>
    <scope>NUCLEOTIDE SEQUENCE [LARGE SCALE GENOMIC DNA]</scope>
    <source>
        <strain evidence="2 3">MMS20-R1-14</strain>
    </source>
</reference>
<evidence type="ECO:0000313" key="3">
    <source>
        <dbReference type="Proteomes" id="UP001518872"/>
    </source>
</evidence>
<keyword evidence="1" id="KW-0732">Signal</keyword>
<evidence type="ECO:0000313" key="2">
    <source>
        <dbReference type="EMBL" id="MBM7074803.1"/>
    </source>
</evidence>
<gene>
    <name evidence="2" type="ORF">JQX11_00330</name>
</gene>
<evidence type="ECO:0008006" key="4">
    <source>
        <dbReference type="Google" id="ProtNLM"/>
    </source>
</evidence>
<feature type="chain" id="PRO_5045166492" description="Allene oxide cyclase barrel-like domain-containing protein" evidence="1">
    <location>
        <begin position="28"/>
        <end position="176"/>
    </location>
</feature>
<evidence type="ECO:0000256" key="1">
    <source>
        <dbReference type="SAM" id="SignalP"/>
    </source>
</evidence>
<organism evidence="2 3">
    <name type="scientific">Micromonospora humida</name>
    <dbReference type="NCBI Taxonomy" id="2809018"/>
    <lineage>
        <taxon>Bacteria</taxon>
        <taxon>Bacillati</taxon>
        <taxon>Actinomycetota</taxon>
        <taxon>Actinomycetes</taxon>
        <taxon>Micromonosporales</taxon>
        <taxon>Micromonosporaceae</taxon>
        <taxon>Micromonospora</taxon>
    </lineage>
</organism>
<accession>A0ABS2IKL9</accession>
<name>A0ABS2IKL9_9ACTN</name>
<comment type="caution">
    <text evidence="2">The sequence shown here is derived from an EMBL/GenBank/DDBJ whole genome shotgun (WGS) entry which is preliminary data.</text>
</comment>
<dbReference type="Proteomes" id="UP001518872">
    <property type="component" value="Unassembled WGS sequence"/>
</dbReference>
<keyword evidence="3" id="KW-1185">Reference proteome</keyword>
<proteinExistence type="predicted"/>
<sequence>MPMRWTTRLGAALTAVTLAGTVPTAPAAAAGRPTGGWVPAPQEEFTLPAGARCAFGIRVAAEVDEVRKLVLTTDPDGSPRRELYTGALIETVTNTDTGAVTRVDASGTSLVSYAADGAMTWYVTGPVLLGFRDDAGSLPKGLWLIDGQFVVRFTADYDKTVTMLHGTTHNVCDDLD</sequence>
<protein>
    <recommendedName>
        <fullName evidence="4">Allene oxide cyclase barrel-like domain-containing protein</fullName>
    </recommendedName>
</protein>
<feature type="signal peptide" evidence="1">
    <location>
        <begin position="1"/>
        <end position="27"/>
    </location>
</feature>